<protein>
    <submittedName>
        <fullName evidence="5">AraC family transcriptional regulator</fullName>
    </submittedName>
</protein>
<dbReference type="Proteomes" id="UP000189627">
    <property type="component" value="Chromosome 2"/>
</dbReference>
<dbReference type="GO" id="GO:0003700">
    <property type="term" value="F:DNA-binding transcription factor activity"/>
    <property type="evidence" value="ECO:0007669"/>
    <property type="project" value="InterPro"/>
</dbReference>
<accession>A0A1U9UW02</accession>
<keyword evidence="2" id="KW-0238">DNA-binding</keyword>
<dbReference type="SUPFAM" id="SSF46689">
    <property type="entry name" value="Homeodomain-like"/>
    <property type="match status" value="1"/>
</dbReference>
<dbReference type="PROSITE" id="PS01124">
    <property type="entry name" value="HTH_ARAC_FAMILY_2"/>
    <property type="match status" value="1"/>
</dbReference>
<dbReference type="AlphaFoldDB" id="A0A1U9UW02"/>
<dbReference type="OrthoDB" id="185346at2"/>
<dbReference type="InterPro" id="IPR018060">
    <property type="entry name" value="HTH_AraC"/>
</dbReference>
<dbReference type="GO" id="GO:0043565">
    <property type="term" value="F:sequence-specific DNA binding"/>
    <property type="evidence" value="ECO:0007669"/>
    <property type="project" value="InterPro"/>
</dbReference>
<dbReference type="InterPro" id="IPR050204">
    <property type="entry name" value="AraC_XylS_family_regulators"/>
</dbReference>
<dbReference type="RefSeq" id="WP_078199278.1">
    <property type="nucleotide sequence ID" value="NZ_CP017758.1"/>
</dbReference>
<proteinExistence type="predicted"/>
<dbReference type="EMBL" id="CP017758">
    <property type="protein sequence ID" value="AQV96876.1"/>
    <property type="molecule type" value="Genomic_DNA"/>
</dbReference>
<evidence type="ECO:0000313" key="6">
    <source>
        <dbReference type="Proteomes" id="UP000189627"/>
    </source>
</evidence>
<reference evidence="6" key="1">
    <citation type="submission" date="2017-02" db="EMBL/GenBank/DDBJ databases">
        <title>Complete genome sequence of Cupriavidus necator strain NH9, a 3-chlorobenzoate degrader.</title>
        <authorList>
            <person name="Moriuchi R."/>
            <person name="Dohra H."/>
            <person name="Ogawa N."/>
        </authorList>
    </citation>
    <scope>NUCLEOTIDE SEQUENCE [LARGE SCALE GENOMIC DNA]</scope>
    <source>
        <strain evidence="6">NH9</strain>
    </source>
</reference>
<dbReference type="PANTHER" id="PTHR46796:SF12">
    <property type="entry name" value="HTH-TYPE DNA-BINDING TRANSCRIPTIONAL ACTIVATOR EUTR"/>
    <property type="match status" value="1"/>
</dbReference>
<dbReference type="SMART" id="SM00342">
    <property type="entry name" value="HTH_ARAC"/>
    <property type="match status" value="1"/>
</dbReference>
<feature type="domain" description="HTH araC/xylS-type" evidence="4">
    <location>
        <begin position="230"/>
        <end position="329"/>
    </location>
</feature>
<dbReference type="KEGG" id="cuh:BJN34_23730"/>
<dbReference type="PANTHER" id="PTHR46796">
    <property type="entry name" value="HTH-TYPE TRANSCRIPTIONAL ACTIVATOR RHAS-RELATED"/>
    <property type="match status" value="1"/>
</dbReference>
<organism evidence="5 6">
    <name type="scientific">Cupriavidus necator</name>
    <name type="common">Alcaligenes eutrophus</name>
    <name type="synonym">Ralstonia eutropha</name>
    <dbReference type="NCBI Taxonomy" id="106590"/>
    <lineage>
        <taxon>Bacteria</taxon>
        <taxon>Pseudomonadati</taxon>
        <taxon>Pseudomonadota</taxon>
        <taxon>Betaproteobacteria</taxon>
        <taxon>Burkholderiales</taxon>
        <taxon>Burkholderiaceae</taxon>
        <taxon>Cupriavidus</taxon>
    </lineage>
</organism>
<evidence type="ECO:0000259" key="4">
    <source>
        <dbReference type="PROSITE" id="PS01124"/>
    </source>
</evidence>
<evidence type="ECO:0000313" key="5">
    <source>
        <dbReference type="EMBL" id="AQV96876.1"/>
    </source>
</evidence>
<dbReference type="Pfam" id="PF12833">
    <property type="entry name" value="HTH_18"/>
    <property type="match status" value="1"/>
</dbReference>
<dbReference type="InterPro" id="IPR009057">
    <property type="entry name" value="Homeodomain-like_sf"/>
</dbReference>
<sequence>MHPNKPPPADQPANASAPRVLRHVIADEAQAAAAELNGWQQRYQQLTPGVFRAEVSQVTYGDVHVFREQTTQALLEEGEAARGYVSLALPHMQCDDGWFHGYRMHGHSLLCAGNGQALAMRTPRELDLAGLTMPLPALERAVTLAAGGPRPLDAMARVRQLRPTVGNELRAALLSVLATAAIDAEVFSNRFVEGAIRDALLLAAATALIDDGDRLREPLPTAGARRQLVADAYALVRATPDHGWSILALCEQLGVSRRTLQYSFNEVTGLAPLDFVRAVRMNGVRQALRAGPVEPVGTVAARFGFYHLPRFAAQYRVFFGELPSQTLARRRNSG</sequence>
<keyword evidence="1" id="KW-0805">Transcription regulation</keyword>
<evidence type="ECO:0000256" key="1">
    <source>
        <dbReference type="ARBA" id="ARBA00023015"/>
    </source>
</evidence>
<evidence type="ECO:0000256" key="2">
    <source>
        <dbReference type="ARBA" id="ARBA00023125"/>
    </source>
</evidence>
<dbReference type="Gene3D" id="1.10.10.60">
    <property type="entry name" value="Homeodomain-like"/>
    <property type="match status" value="1"/>
</dbReference>
<keyword evidence="3" id="KW-0804">Transcription</keyword>
<evidence type="ECO:0000256" key="3">
    <source>
        <dbReference type="ARBA" id="ARBA00023163"/>
    </source>
</evidence>
<name>A0A1U9UW02_CUPNE</name>
<gene>
    <name evidence="5" type="ORF">BJN34_23730</name>
</gene>